<dbReference type="Pfam" id="PF00856">
    <property type="entry name" value="SET"/>
    <property type="match status" value="1"/>
</dbReference>
<dbReference type="SUPFAM" id="SSF82199">
    <property type="entry name" value="SET domain"/>
    <property type="match status" value="1"/>
</dbReference>
<feature type="domain" description="SET" evidence="1">
    <location>
        <begin position="16"/>
        <end position="165"/>
    </location>
</feature>
<dbReference type="SMART" id="SM00317">
    <property type="entry name" value="SET"/>
    <property type="match status" value="1"/>
</dbReference>
<dbReference type="PANTHER" id="PTHR47332">
    <property type="entry name" value="SET DOMAIN-CONTAINING PROTEIN 5"/>
    <property type="match status" value="1"/>
</dbReference>
<dbReference type="PANTHER" id="PTHR47332:SF4">
    <property type="entry name" value="SET DOMAIN-CONTAINING PROTEIN 5"/>
    <property type="match status" value="1"/>
</dbReference>
<dbReference type="CDD" id="cd20071">
    <property type="entry name" value="SET_SMYD"/>
    <property type="match status" value="1"/>
</dbReference>
<dbReference type="Proteomes" id="UP001446871">
    <property type="component" value="Unassembled WGS sequence"/>
</dbReference>
<gene>
    <name evidence="2" type="ORF">PG996_008216</name>
</gene>
<proteinExistence type="predicted"/>
<dbReference type="InterPro" id="IPR053185">
    <property type="entry name" value="SET_domain_protein"/>
</dbReference>
<protein>
    <recommendedName>
        <fullName evidence="1">SET domain-containing protein</fullName>
    </recommendedName>
</protein>
<keyword evidence="3" id="KW-1185">Reference proteome</keyword>
<accession>A0ABR1UXA1</accession>
<reference evidence="2 3" key="1">
    <citation type="submission" date="2023-01" db="EMBL/GenBank/DDBJ databases">
        <title>Analysis of 21 Apiospora genomes using comparative genomics revels a genus with tremendous synthesis potential of carbohydrate active enzymes and secondary metabolites.</title>
        <authorList>
            <person name="Sorensen T."/>
        </authorList>
    </citation>
    <scope>NUCLEOTIDE SEQUENCE [LARGE SCALE GENOMIC DNA]</scope>
    <source>
        <strain evidence="2 3">CBS 83171</strain>
    </source>
</reference>
<dbReference type="Gene3D" id="2.170.270.10">
    <property type="entry name" value="SET domain"/>
    <property type="match status" value="1"/>
</dbReference>
<organism evidence="2 3">
    <name type="scientific">Apiospora saccharicola</name>
    <dbReference type="NCBI Taxonomy" id="335842"/>
    <lineage>
        <taxon>Eukaryota</taxon>
        <taxon>Fungi</taxon>
        <taxon>Dikarya</taxon>
        <taxon>Ascomycota</taxon>
        <taxon>Pezizomycotina</taxon>
        <taxon>Sordariomycetes</taxon>
        <taxon>Xylariomycetidae</taxon>
        <taxon>Amphisphaeriales</taxon>
        <taxon>Apiosporaceae</taxon>
        <taxon>Apiospora</taxon>
    </lineage>
</organism>
<dbReference type="InterPro" id="IPR046341">
    <property type="entry name" value="SET_dom_sf"/>
</dbReference>
<dbReference type="PROSITE" id="PS50280">
    <property type="entry name" value="SET"/>
    <property type="match status" value="1"/>
</dbReference>
<dbReference type="EMBL" id="JAQQWM010000005">
    <property type="protein sequence ID" value="KAK8063564.1"/>
    <property type="molecule type" value="Genomic_DNA"/>
</dbReference>
<name>A0ABR1UXA1_9PEZI</name>
<sequence>MEPDHPYRKLKIPENAPVELKPIPGKGWGMFATRDIHPNEIVLEEKSLFVISDLSDLCPLEDEIRVEVEALDEDEQEQFFSLRRNGSELFDTLEEAFWANNFTQIGTDFPDDGGLQLLMSRFNYSCTPNAMIPNFKGFDDMDPETTVIISTKRIPAGTEITFSYNMAAMYYLRRDERRIALPFHCLCEACNEDDPNVTYISDLCRTLLRGLDSLLHMGFSRGVKDTVDTEANPVILNPGLRAAAADCNILHSTRFIGYILIPCLLEVERNLGIHTSGIYCGDVEELASRFKSPANIHIANEVLQQPWWADRLLVALHLWNRADDGDVENAALAREEFGMKEPVDSVGIWQDDSSTTPIIEEID</sequence>
<evidence type="ECO:0000313" key="3">
    <source>
        <dbReference type="Proteomes" id="UP001446871"/>
    </source>
</evidence>
<dbReference type="InterPro" id="IPR001214">
    <property type="entry name" value="SET_dom"/>
</dbReference>
<evidence type="ECO:0000313" key="2">
    <source>
        <dbReference type="EMBL" id="KAK8063564.1"/>
    </source>
</evidence>
<comment type="caution">
    <text evidence="2">The sequence shown here is derived from an EMBL/GenBank/DDBJ whole genome shotgun (WGS) entry which is preliminary data.</text>
</comment>
<evidence type="ECO:0000259" key="1">
    <source>
        <dbReference type="PROSITE" id="PS50280"/>
    </source>
</evidence>